<dbReference type="AlphaFoldDB" id="A0A066WM91"/>
<dbReference type="HOGENOM" id="CLU_1107750_0_0_1"/>
<protein>
    <recommendedName>
        <fullName evidence="4">Hook C-terminal domain-containing protein</fullName>
    </recommendedName>
</protein>
<proteinExistence type="predicted"/>
<dbReference type="InParanoid" id="A0A066WM91"/>
<gene>
    <name evidence="2" type="ORF">K437DRAFT_40714</name>
</gene>
<comment type="caution">
    <text evidence="2">The sequence shown here is derived from an EMBL/GenBank/DDBJ whole genome shotgun (WGS) entry which is preliminary data.</text>
</comment>
<dbReference type="GeneID" id="25267446"/>
<dbReference type="Proteomes" id="UP000027361">
    <property type="component" value="Unassembled WGS sequence"/>
</dbReference>
<reference evidence="2 3" key="1">
    <citation type="submission" date="2014-05" db="EMBL/GenBank/DDBJ databases">
        <title>Draft genome sequence of a rare smut relative, Tilletiaria anomala UBC 951.</title>
        <authorList>
            <consortium name="DOE Joint Genome Institute"/>
            <person name="Toome M."/>
            <person name="Kuo A."/>
            <person name="Henrissat B."/>
            <person name="Lipzen A."/>
            <person name="Tritt A."/>
            <person name="Yoshinaga Y."/>
            <person name="Zane M."/>
            <person name="Barry K."/>
            <person name="Grigoriev I.V."/>
            <person name="Spatafora J.W."/>
            <person name="Aimea M.C."/>
        </authorList>
    </citation>
    <scope>NUCLEOTIDE SEQUENCE [LARGE SCALE GENOMIC DNA]</scope>
    <source>
        <strain evidence="2 3">UBC 951</strain>
    </source>
</reference>
<sequence>MNNFKPLMDSYKKQVMELEGKASSLQKAVDTARFEKDQLTERLKNSESARASEKEELELYQERVKELELGISKASDSGATASTTAITNGDSSGGGIDLPVPVLDTELEDALTGSSMSDLKIQLRRLKRERDAAVANKADVSRIIVLENLLEDAQRMKDHYEADYLKEHQAKLVLSRELEEFRNGHSASGDGAEANIALRSRLTQLVEELDSTKKSMVELRVQHDAQSKALIIAKSDLSLVNQDQVDILRPV</sequence>
<evidence type="ECO:0000313" key="2">
    <source>
        <dbReference type="EMBL" id="KDN52119.1"/>
    </source>
</evidence>
<organism evidence="2 3">
    <name type="scientific">Tilletiaria anomala (strain ATCC 24038 / CBS 436.72 / UBC 951)</name>
    <dbReference type="NCBI Taxonomy" id="1037660"/>
    <lineage>
        <taxon>Eukaryota</taxon>
        <taxon>Fungi</taxon>
        <taxon>Dikarya</taxon>
        <taxon>Basidiomycota</taxon>
        <taxon>Ustilaginomycotina</taxon>
        <taxon>Exobasidiomycetes</taxon>
        <taxon>Georgefischeriales</taxon>
        <taxon>Tilletiariaceae</taxon>
        <taxon>Tilletiaria</taxon>
    </lineage>
</organism>
<feature type="coiled-coil region" evidence="1">
    <location>
        <begin position="116"/>
        <end position="163"/>
    </location>
</feature>
<feature type="coiled-coil region" evidence="1">
    <location>
        <begin position="8"/>
        <end position="77"/>
    </location>
</feature>
<evidence type="ECO:0008006" key="4">
    <source>
        <dbReference type="Google" id="ProtNLM"/>
    </source>
</evidence>
<keyword evidence="3" id="KW-1185">Reference proteome</keyword>
<dbReference type="RefSeq" id="XP_013244896.1">
    <property type="nucleotide sequence ID" value="XM_013389442.1"/>
</dbReference>
<name>A0A066WM91_TILAU</name>
<accession>A0A066WM91</accession>
<evidence type="ECO:0000313" key="3">
    <source>
        <dbReference type="Proteomes" id="UP000027361"/>
    </source>
</evidence>
<evidence type="ECO:0000256" key="1">
    <source>
        <dbReference type="SAM" id="Coils"/>
    </source>
</evidence>
<dbReference type="STRING" id="1037660.A0A066WM91"/>
<dbReference type="EMBL" id="JMSN01000014">
    <property type="protein sequence ID" value="KDN52119.1"/>
    <property type="molecule type" value="Genomic_DNA"/>
</dbReference>
<keyword evidence="1" id="KW-0175">Coiled coil</keyword>
<dbReference type="OrthoDB" id="49395at2759"/>